<evidence type="ECO:0000256" key="1">
    <source>
        <dbReference type="SAM" id="MobiDB-lite"/>
    </source>
</evidence>
<evidence type="ECO:0000313" key="2">
    <source>
        <dbReference type="EMBL" id="RZB61540.1"/>
    </source>
</evidence>
<evidence type="ECO:0000313" key="3">
    <source>
        <dbReference type="Proteomes" id="UP000289340"/>
    </source>
</evidence>
<feature type="compositionally biased region" description="Basic and acidic residues" evidence="1">
    <location>
        <begin position="23"/>
        <end position="39"/>
    </location>
</feature>
<feature type="compositionally biased region" description="Basic and acidic residues" evidence="1">
    <location>
        <begin position="47"/>
        <end position="59"/>
    </location>
</feature>
<keyword evidence="3" id="KW-1185">Reference proteome</keyword>
<reference evidence="2 3" key="1">
    <citation type="submission" date="2018-09" db="EMBL/GenBank/DDBJ databases">
        <title>A high-quality reference genome of wild soybean provides a powerful tool to mine soybean genomes.</title>
        <authorList>
            <person name="Xie M."/>
            <person name="Chung C.Y.L."/>
            <person name="Li M.-W."/>
            <person name="Wong F.-L."/>
            <person name="Chan T.-F."/>
            <person name="Lam H.-M."/>
        </authorList>
    </citation>
    <scope>NUCLEOTIDE SEQUENCE [LARGE SCALE GENOMIC DNA]</scope>
    <source>
        <strain evidence="3">cv. W05</strain>
        <tissue evidence="2">Hypocotyl of etiolated seedlings</tissue>
    </source>
</reference>
<dbReference type="Proteomes" id="UP000289340">
    <property type="component" value="Chromosome 16"/>
</dbReference>
<comment type="caution">
    <text evidence="2">The sequence shown here is derived from an EMBL/GenBank/DDBJ whole genome shotgun (WGS) entry which is preliminary data.</text>
</comment>
<proteinExistence type="predicted"/>
<protein>
    <submittedName>
        <fullName evidence="2">Uncharacterized protein</fullName>
    </submittedName>
</protein>
<gene>
    <name evidence="2" type="ORF">D0Y65_044026</name>
</gene>
<name>A0A445GJZ1_GLYSO</name>
<sequence>MEIRWFSQHFTSHAAEAEVPDNEFEKRIRPEEKKKREAEGQSSEDASNNKDKEEQEITLRPLNMEDMRQAKTQEFKNAGSIEYGDGYMAPESSDPFLFPLKMVAASFASEGSVMNELKHWNDLYGEGELRCISSVMSTSITTPPSVPTLPITAAHTTLPEGAISITHLASIIALHTPNIFAQV</sequence>
<feature type="region of interest" description="Disordered" evidence="1">
    <location>
        <begin position="1"/>
        <end position="59"/>
    </location>
</feature>
<dbReference type="AlphaFoldDB" id="A0A445GJZ1"/>
<accession>A0A445GJZ1</accession>
<dbReference type="EMBL" id="QZWG01000016">
    <property type="protein sequence ID" value="RZB61540.1"/>
    <property type="molecule type" value="Genomic_DNA"/>
</dbReference>
<organism evidence="2 3">
    <name type="scientific">Glycine soja</name>
    <name type="common">Wild soybean</name>
    <dbReference type="NCBI Taxonomy" id="3848"/>
    <lineage>
        <taxon>Eukaryota</taxon>
        <taxon>Viridiplantae</taxon>
        <taxon>Streptophyta</taxon>
        <taxon>Embryophyta</taxon>
        <taxon>Tracheophyta</taxon>
        <taxon>Spermatophyta</taxon>
        <taxon>Magnoliopsida</taxon>
        <taxon>eudicotyledons</taxon>
        <taxon>Gunneridae</taxon>
        <taxon>Pentapetalae</taxon>
        <taxon>rosids</taxon>
        <taxon>fabids</taxon>
        <taxon>Fabales</taxon>
        <taxon>Fabaceae</taxon>
        <taxon>Papilionoideae</taxon>
        <taxon>50 kb inversion clade</taxon>
        <taxon>NPAAA clade</taxon>
        <taxon>indigoferoid/millettioid clade</taxon>
        <taxon>Phaseoleae</taxon>
        <taxon>Glycine</taxon>
        <taxon>Glycine subgen. Soja</taxon>
    </lineage>
</organism>